<dbReference type="Proteomes" id="UP000530660">
    <property type="component" value="Unassembled WGS sequence"/>
</dbReference>
<dbReference type="SUPFAM" id="SSF52540">
    <property type="entry name" value="P-loop containing nucleoside triphosphate hydrolases"/>
    <property type="match status" value="2"/>
</dbReference>
<protein>
    <recommendedName>
        <fullName evidence="9">Adenylate kinase</fullName>
    </recommendedName>
</protein>
<evidence type="ECO:0000256" key="3">
    <source>
        <dbReference type="ARBA" id="ARBA00022741"/>
    </source>
</evidence>
<feature type="coiled-coil region" evidence="5">
    <location>
        <begin position="137"/>
        <end position="164"/>
    </location>
</feature>
<feature type="transmembrane region" description="Helical" evidence="6">
    <location>
        <begin position="519"/>
        <end position="538"/>
    </location>
</feature>
<dbReference type="PRINTS" id="PR00094">
    <property type="entry name" value="ADENYLTKNASE"/>
</dbReference>
<evidence type="ECO:0000313" key="7">
    <source>
        <dbReference type="EMBL" id="KAF6003662.1"/>
    </source>
</evidence>
<evidence type="ECO:0000256" key="1">
    <source>
        <dbReference type="ARBA" id="ARBA00007220"/>
    </source>
</evidence>
<dbReference type="Pfam" id="PF00406">
    <property type="entry name" value="ADK"/>
    <property type="match status" value="2"/>
</dbReference>
<dbReference type="InterPro" id="IPR036193">
    <property type="entry name" value="ADK_active_lid_dom_sf"/>
</dbReference>
<proteinExistence type="inferred from homology"/>
<dbReference type="EMBL" id="VWRR01000006">
    <property type="protein sequence ID" value="KAF6003662.1"/>
    <property type="molecule type" value="Genomic_DNA"/>
</dbReference>
<gene>
    <name evidence="7" type="ORF">F1559_004256</name>
</gene>
<keyword evidence="5" id="KW-0175">Coiled coil</keyword>
<accession>A0A7J7IKL2</accession>
<keyword evidence="3" id="KW-0547">Nucleotide-binding</keyword>
<evidence type="ECO:0008006" key="9">
    <source>
        <dbReference type="Google" id="ProtNLM"/>
    </source>
</evidence>
<evidence type="ECO:0000256" key="4">
    <source>
        <dbReference type="ARBA" id="ARBA00022777"/>
    </source>
</evidence>
<dbReference type="SUPFAM" id="SSF57774">
    <property type="entry name" value="Microbial and mitochondrial ADK, insert 'zinc finger' domain"/>
    <property type="match status" value="1"/>
</dbReference>
<evidence type="ECO:0000256" key="2">
    <source>
        <dbReference type="ARBA" id="ARBA00022679"/>
    </source>
</evidence>
<dbReference type="InterPro" id="IPR021414">
    <property type="entry name" value="DUF3054"/>
</dbReference>
<dbReference type="HAMAP" id="MF_00235">
    <property type="entry name" value="Adenylate_kinase_Adk"/>
    <property type="match status" value="2"/>
</dbReference>
<reference evidence="7 8" key="1">
    <citation type="journal article" date="2020" name="J. Phycol.">
        <title>Comparative genome analysis reveals Cyanidiococcus gen. nov., a new extremophilic red algal genus sister to Cyanidioschyzon (Cyanidioschyzonaceae, Rhodophyta).</title>
        <authorList>
            <person name="Liu S.-L."/>
            <person name="Chiang Y.-R."/>
            <person name="Yoon H.S."/>
            <person name="Fu H.-Y."/>
        </authorList>
    </citation>
    <scope>NUCLEOTIDE SEQUENCE [LARGE SCALE GENOMIC DNA]</scope>
    <source>
        <strain evidence="7 8">THAL066</strain>
    </source>
</reference>
<feature type="transmembrane region" description="Helical" evidence="6">
    <location>
        <begin position="550"/>
        <end position="575"/>
    </location>
</feature>
<evidence type="ECO:0000313" key="8">
    <source>
        <dbReference type="Proteomes" id="UP000530660"/>
    </source>
</evidence>
<keyword evidence="6" id="KW-0472">Membrane</keyword>
<keyword evidence="2" id="KW-0808">Transferase</keyword>
<comment type="caution">
    <text evidence="7">The sequence shown here is derived from an EMBL/GenBank/DDBJ whole genome shotgun (WGS) entry which is preliminary data.</text>
</comment>
<dbReference type="GO" id="GO:0005524">
    <property type="term" value="F:ATP binding"/>
    <property type="evidence" value="ECO:0007669"/>
    <property type="project" value="InterPro"/>
</dbReference>
<sequence length="623" mass="70766">MDWFTSQRERCCGPLSLQGSELGLAAKQYMEAGELVPDELVIGLMQERMSEPEVQTCGWLLDGFPRTAAQIAAMDAAGIVPDLVISLDVPLETLKERVSGRRLDPQTGRIYHLRFDPPPANDEALLARLVQRSDDDVQKLVVRVDKYQENVHALKQRYDDIMAVIDGRRSKSEVFDDIVRAIGMLRMRSYWEAKRSGPPRIILLGPPLSGVEKYAARLTKEYGCVRISIDQLIRQASTEQTRIGMLIRRHLENNELVPDHLVAHVLGKRLAAADVERQGWLLDDVPRTIVKVSALQDAGIEPDLFLLLYLPHEDLEERFIERLWDPETGRYFHMKYDPPPAEDEALKTRLIHRPEDDVDTARWLLGTYYVVESELEALYAGRIVQIDGLEPDEHIYENMVTAVQARGIPRLADLSRATFADVELEQAFLSMNPRSRPTTVRQVRWEGKGAWPDLFERPLLAMGDTMAFVLASWIARIVYSGKPVFDAITMNTAAPFIIVWLAGAPYFDAFMQRAVRNRWAALMALFRAWRVCLPFALFVRAQAMGLAPPLHFVVGALLVTFVLLAIWRLFYVIFLHGEYDDAGNKTISFLDFWFPRRWDDVASPRNGRGKYPAAASVIQPPSS</sequence>
<comment type="similarity">
    <text evidence="1">Belongs to the adenylate kinase family.</text>
</comment>
<dbReference type="InterPro" id="IPR033690">
    <property type="entry name" value="Adenylat_kinase_CS"/>
</dbReference>
<organism evidence="7 8">
    <name type="scientific">Cyanidiococcus yangmingshanensis</name>
    <dbReference type="NCBI Taxonomy" id="2690220"/>
    <lineage>
        <taxon>Eukaryota</taxon>
        <taxon>Rhodophyta</taxon>
        <taxon>Bangiophyceae</taxon>
        <taxon>Cyanidiales</taxon>
        <taxon>Cyanidiaceae</taxon>
        <taxon>Cyanidiococcus</taxon>
    </lineage>
</organism>
<keyword evidence="6" id="KW-0812">Transmembrane</keyword>
<dbReference type="Pfam" id="PF11255">
    <property type="entry name" value="DUF3054"/>
    <property type="match status" value="1"/>
</dbReference>
<evidence type="ECO:0000256" key="5">
    <source>
        <dbReference type="SAM" id="Coils"/>
    </source>
</evidence>
<evidence type="ECO:0000256" key="6">
    <source>
        <dbReference type="SAM" id="Phobius"/>
    </source>
</evidence>
<dbReference type="Gene3D" id="3.40.50.300">
    <property type="entry name" value="P-loop containing nucleotide triphosphate hydrolases"/>
    <property type="match status" value="2"/>
</dbReference>
<keyword evidence="8" id="KW-1185">Reference proteome</keyword>
<dbReference type="PROSITE" id="PS00113">
    <property type="entry name" value="ADENYLATE_KINASE"/>
    <property type="match status" value="1"/>
</dbReference>
<dbReference type="CDD" id="cd01428">
    <property type="entry name" value="ADK"/>
    <property type="match status" value="2"/>
</dbReference>
<keyword evidence="4" id="KW-0418">Kinase</keyword>
<dbReference type="InterPro" id="IPR027417">
    <property type="entry name" value="P-loop_NTPase"/>
</dbReference>
<dbReference type="PANTHER" id="PTHR23359">
    <property type="entry name" value="NUCLEOTIDE KINASE"/>
    <property type="match status" value="1"/>
</dbReference>
<dbReference type="GO" id="GO:0004017">
    <property type="term" value="F:AMP kinase activity"/>
    <property type="evidence" value="ECO:0007669"/>
    <property type="project" value="InterPro"/>
</dbReference>
<dbReference type="AlphaFoldDB" id="A0A7J7IKL2"/>
<keyword evidence="6" id="KW-1133">Transmembrane helix</keyword>
<dbReference type="OrthoDB" id="439792at2759"/>
<dbReference type="InterPro" id="IPR000850">
    <property type="entry name" value="Adenylat/UMP-CMP_kin"/>
</dbReference>
<name>A0A7J7IKL2_9RHOD</name>
<feature type="transmembrane region" description="Helical" evidence="6">
    <location>
        <begin position="485"/>
        <end position="507"/>
    </location>
</feature>